<organism evidence="13 16">
    <name type="scientific">Megasphaera elsdenii</name>
    <dbReference type="NCBI Taxonomy" id="907"/>
    <lineage>
        <taxon>Bacteria</taxon>
        <taxon>Bacillati</taxon>
        <taxon>Bacillota</taxon>
        <taxon>Negativicutes</taxon>
        <taxon>Veillonellales</taxon>
        <taxon>Veillonellaceae</taxon>
        <taxon>Megasphaera</taxon>
    </lineage>
</organism>
<accession>A0A269TIK7</accession>
<evidence type="ECO:0000259" key="9">
    <source>
        <dbReference type="Pfam" id="PF07282"/>
    </source>
</evidence>
<protein>
    <submittedName>
        <fullName evidence="13">Transposase</fullName>
    </submittedName>
</protein>
<feature type="domain" description="Cas12f1-like TNB" evidence="9">
    <location>
        <begin position="294"/>
        <end position="362"/>
    </location>
</feature>
<dbReference type="EMBL" id="CP027569">
    <property type="protein sequence ID" value="AVO27231.1"/>
    <property type="molecule type" value="Genomic_DNA"/>
</dbReference>
<gene>
    <name evidence="11" type="ORF">C6Y28_02165</name>
    <name evidence="12" type="ORF">C6Y28_05900</name>
    <name evidence="13" type="ORF">C6Y28_06265</name>
    <name evidence="14" type="ORF">C6Y28_07660</name>
    <name evidence="15" type="ORF">C6Y28_08180</name>
</gene>
<evidence type="ECO:0000313" key="16">
    <source>
        <dbReference type="Proteomes" id="UP000238358"/>
    </source>
</evidence>
<evidence type="ECO:0000259" key="8">
    <source>
        <dbReference type="Pfam" id="PF01385"/>
    </source>
</evidence>
<comment type="similarity">
    <text evidence="2">In the N-terminal section; belongs to the transposase 2 family.</text>
</comment>
<evidence type="ECO:0000256" key="1">
    <source>
        <dbReference type="ARBA" id="ARBA00008761"/>
    </source>
</evidence>
<dbReference type="NCBIfam" id="TIGR01766">
    <property type="entry name" value="IS200/IS605 family accessory protein TnpB-like domain"/>
    <property type="match status" value="1"/>
</dbReference>
<dbReference type="Pfam" id="PF12323">
    <property type="entry name" value="HTH_OrfB_IS605"/>
    <property type="match status" value="1"/>
</dbReference>
<evidence type="ECO:0000256" key="2">
    <source>
        <dbReference type="ARBA" id="ARBA00011044"/>
    </source>
</evidence>
<evidence type="ECO:0000259" key="10">
    <source>
        <dbReference type="Pfam" id="PF12323"/>
    </source>
</evidence>
<keyword evidence="4" id="KW-0479">Metal-binding</keyword>
<dbReference type="InterPro" id="IPR001959">
    <property type="entry name" value="Transposase"/>
</dbReference>
<evidence type="ECO:0000313" key="11">
    <source>
        <dbReference type="EMBL" id="AVO26519.1"/>
    </source>
</evidence>
<evidence type="ECO:0000313" key="15">
    <source>
        <dbReference type="EMBL" id="AVO27582.1"/>
    </source>
</evidence>
<evidence type="ECO:0000256" key="4">
    <source>
        <dbReference type="ARBA" id="ARBA00022723"/>
    </source>
</evidence>
<dbReference type="EMBL" id="CP027569">
    <property type="protein sequence ID" value="AVO27484.1"/>
    <property type="molecule type" value="Genomic_DNA"/>
</dbReference>
<keyword evidence="6" id="KW-0238">DNA-binding</keyword>
<dbReference type="InterPro" id="IPR010095">
    <property type="entry name" value="Cas12f1-like_TNB"/>
</dbReference>
<dbReference type="Proteomes" id="UP000238358">
    <property type="component" value="Chromosome"/>
</dbReference>
<evidence type="ECO:0000256" key="3">
    <source>
        <dbReference type="ARBA" id="ARBA00022578"/>
    </source>
</evidence>
<dbReference type="RefSeq" id="WP_036203056.1">
    <property type="nucleotide sequence ID" value="NZ_AP031433.1"/>
</dbReference>
<feature type="domain" description="Probable transposase IS891/IS1136/IS1341" evidence="8">
    <location>
        <begin position="163"/>
        <end position="277"/>
    </location>
</feature>
<evidence type="ECO:0000313" key="13">
    <source>
        <dbReference type="EMBL" id="AVO27231.1"/>
    </source>
</evidence>
<evidence type="ECO:0000256" key="5">
    <source>
        <dbReference type="ARBA" id="ARBA00022833"/>
    </source>
</evidence>
<dbReference type="EMBL" id="CP027569">
    <property type="protein sequence ID" value="AVO26519.1"/>
    <property type="molecule type" value="Genomic_DNA"/>
</dbReference>
<dbReference type="Pfam" id="PF01385">
    <property type="entry name" value="OrfB_IS605"/>
    <property type="match status" value="1"/>
</dbReference>
<dbReference type="GO" id="GO:0006310">
    <property type="term" value="P:DNA recombination"/>
    <property type="evidence" value="ECO:0007669"/>
    <property type="project" value="UniProtKB-KW"/>
</dbReference>
<dbReference type="GO" id="GO:0003677">
    <property type="term" value="F:DNA binding"/>
    <property type="evidence" value="ECO:0007669"/>
    <property type="project" value="UniProtKB-KW"/>
</dbReference>
<dbReference type="InterPro" id="IPR051399">
    <property type="entry name" value="RNA-guided_DNA_endo/Transpos"/>
</dbReference>
<keyword evidence="3" id="KW-0815">Transposition</keyword>
<proteinExistence type="inferred from homology"/>
<comment type="similarity">
    <text evidence="1">In the C-terminal section; belongs to the transposase 35 family.</text>
</comment>
<sequence length="371" mass="43164">MIVNKAYRYRIYPTTAQKMMFAKTFGCVRFIYNKMLSDRIDYYKETGQKLNNTPAQYKEDFPWLKEVDSLALANAQLNLNKAYSHFWNDSQHFGKPRFKSKKNSRASYSTNNQKGSVRIEGHKVKLPKVGWVKLCQHRPLPENSIIKTVTISKTPSGKYYISMLVEYENQVLPVIPKTFLGLDFAMHGLYVASDEEDAKYPDFLRKAEKRLAKAQQKLSKKQKGSHNREKQRLRVAILHEKVANQRRDFLHKKSRYLADRYDAIGIEDISVKAMAKRKKGGKFSFGKSVADNGWNLFTNMLEYKLAWQGKQLIKIDKWYPSSQLCHVCGYRTSETKDLSVREWNCPKCGSHHDRDKNAAINIREEARRISA</sequence>
<dbReference type="InterPro" id="IPR021027">
    <property type="entry name" value="Transposase_put_HTH"/>
</dbReference>
<dbReference type="EMBL" id="CP027569">
    <property type="protein sequence ID" value="AVO27582.1"/>
    <property type="molecule type" value="Genomic_DNA"/>
</dbReference>
<name>A0A269TIK7_MEGEL</name>
<feature type="domain" description="Transposase putative helix-turn-helix" evidence="10">
    <location>
        <begin position="1"/>
        <end position="47"/>
    </location>
</feature>
<keyword evidence="5" id="KW-0862">Zinc</keyword>
<dbReference type="Pfam" id="PF07282">
    <property type="entry name" value="Cas12f1-like_TNB"/>
    <property type="match status" value="1"/>
</dbReference>
<dbReference type="PANTHER" id="PTHR30405:SF25">
    <property type="entry name" value="RNA-GUIDED DNA ENDONUCLEASE INSQ-RELATED"/>
    <property type="match status" value="1"/>
</dbReference>
<evidence type="ECO:0000256" key="7">
    <source>
        <dbReference type="ARBA" id="ARBA00023172"/>
    </source>
</evidence>
<dbReference type="PANTHER" id="PTHR30405">
    <property type="entry name" value="TRANSPOSASE"/>
    <property type="match status" value="1"/>
</dbReference>
<reference evidence="13 16" key="1">
    <citation type="journal article" date="2018" name="Genome Announc.">
        <title>Complete genomes of two Megasphaera elsdenii strains, NCIMB 702410 and ATCC 25940.</title>
        <authorList>
            <person name="Hatmaker E.A."/>
            <person name="O'Dell K."/>
            <person name="Riley L.A."/>
            <person name="Klingeman D.M."/>
            <person name="Guss A.M."/>
        </authorList>
    </citation>
    <scope>NUCLEOTIDE SEQUENCE [LARGE SCALE GENOMIC DNA]</scope>
    <source>
        <strain evidence="13 16">NCIMB702410</strain>
    </source>
</reference>
<dbReference type="GO" id="GO:0032196">
    <property type="term" value="P:transposition"/>
    <property type="evidence" value="ECO:0007669"/>
    <property type="project" value="UniProtKB-KW"/>
</dbReference>
<dbReference type="OrthoDB" id="1551477at2"/>
<dbReference type="EMBL" id="CP027569">
    <property type="protein sequence ID" value="AVO27170.1"/>
    <property type="molecule type" value="Genomic_DNA"/>
</dbReference>
<keyword evidence="7" id="KW-0233">DNA recombination</keyword>
<dbReference type="NCBIfam" id="NF040570">
    <property type="entry name" value="guided_TnpB"/>
    <property type="match status" value="1"/>
</dbReference>
<evidence type="ECO:0000313" key="12">
    <source>
        <dbReference type="EMBL" id="AVO27170.1"/>
    </source>
</evidence>
<dbReference type="AlphaFoldDB" id="A0A269TIK7"/>
<evidence type="ECO:0000313" key="14">
    <source>
        <dbReference type="EMBL" id="AVO27484.1"/>
    </source>
</evidence>
<dbReference type="GO" id="GO:0046872">
    <property type="term" value="F:metal ion binding"/>
    <property type="evidence" value="ECO:0007669"/>
    <property type="project" value="UniProtKB-KW"/>
</dbReference>
<evidence type="ECO:0000256" key="6">
    <source>
        <dbReference type="ARBA" id="ARBA00023125"/>
    </source>
</evidence>